<dbReference type="EMBL" id="CAJNOU010000994">
    <property type="protein sequence ID" value="CAF1130171.1"/>
    <property type="molecule type" value="Genomic_DNA"/>
</dbReference>
<dbReference type="Proteomes" id="UP000663889">
    <property type="component" value="Unassembled WGS sequence"/>
</dbReference>
<sequence length="313" mass="34739">MYDQLRSIELSICAIVDMHGANVIRTWTRLASVAIIGSTQIIILHPVDWPIDSTIVITTIGNYLTQGKTEICTITAISSNGLTLTLDSALVNTHLVELRAEVDFLSHNVIFQGSVTPSSNLTIELCLTGFNPGIGSDQYGATIMVSNGGQAFHLGQYPIHFHMNGNMSLSYIKSSAIHQTFNRAVNIHTSHYFTVENNIIDDIMDGVFFLEGDAEVGNVLRDYYPNNIVENNAVASDTHFGYWYCMVRTSDGQSFAIYRNICPYRQIFDRFVNNSVHSVGRFGVRIFLEYSPTVAGSRSADTPYQAIFDELIA</sequence>
<keyword evidence="1" id="KW-0732">Signal</keyword>
<dbReference type="AlphaFoldDB" id="A0A814R8N9"/>
<evidence type="ECO:0000259" key="2">
    <source>
        <dbReference type="Pfam" id="PF24606"/>
    </source>
</evidence>
<dbReference type="Proteomes" id="UP000663874">
    <property type="component" value="Unassembled WGS sequence"/>
</dbReference>
<gene>
    <name evidence="4" type="ORF">FNK824_LOCUS21458</name>
    <name evidence="3" type="ORF">SEV965_LOCUS17372</name>
</gene>
<dbReference type="PANTHER" id="PTHR46769">
    <property type="entry name" value="POLYCYSTIC KIDNEY AND HEPATIC DISEASE 1 (AUTOSOMAL RECESSIVE)-LIKE 1"/>
    <property type="match status" value="1"/>
</dbReference>
<proteinExistence type="predicted"/>
<comment type="caution">
    <text evidence="3">The sequence shown here is derived from an EMBL/GenBank/DDBJ whole genome shotgun (WGS) entry which is preliminary data.</text>
</comment>
<dbReference type="Pfam" id="PF24606">
    <property type="entry name" value="CEMIP_beta-hel"/>
    <property type="match status" value="2"/>
</dbReference>
<protein>
    <recommendedName>
        <fullName evidence="2">CEMIP beta-helix domain-containing protein</fullName>
    </recommendedName>
</protein>
<reference evidence="3" key="1">
    <citation type="submission" date="2021-02" db="EMBL/GenBank/DDBJ databases">
        <authorList>
            <person name="Nowell W R."/>
        </authorList>
    </citation>
    <scope>NUCLEOTIDE SEQUENCE</scope>
</reference>
<accession>A0A814R8N9</accession>
<evidence type="ECO:0000313" key="5">
    <source>
        <dbReference type="Proteomes" id="UP000663889"/>
    </source>
</evidence>
<organism evidence="3 5">
    <name type="scientific">Rotaria sordida</name>
    <dbReference type="NCBI Taxonomy" id="392033"/>
    <lineage>
        <taxon>Eukaryota</taxon>
        <taxon>Metazoa</taxon>
        <taxon>Spiralia</taxon>
        <taxon>Gnathifera</taxon>
        <taxon>Rotifera</taxon>
        <taxon>Eurotatoria</taxon>
        <taxon>Bdelloidea</taxon>
        <taxon>Philodinida</taxon>
        <taxon>Philodinidae</taxon>
        <taxon>Rotaria</taxon>
    </lineage>
</organism>
<evidence type="ECO:0000313" key="4">
    <source>
        <dbReference type="EMBL" id="CAF3918013.1"/>
    </source>
</evidence>
<dbReference type="InterPro" id="IPR052387">
    <property type="entry name" value="Fibrocystin"/>
</dbReference>
<dbReference type="PANTHER" id="PTHR46769:SF2">
    <property type="entry name" value="FIBROCYSTIN-L ISOFORM 2 PRECURSOR-RELATED"/>
    <property type="match status" value="1"/>
</dbReference>
<feature type="domain" description="CEMIP beta-helix" evidence="2">
    <location>
        <begin position="145"/>
        <end position="221"/>
    </location>
</feature>
<evidence type="ECO:0000256" key="1">
    <source>
        <dbReference type="ARBA" id="ARBA00022729"/>
    </source>
</evidence>
<feature type="domain" description="CEMIP beta-helix" evidence="2">
    <location>
        <begin position="225"/>
        <end position="283"/>
    </location>
</feature>
<name>A0A814R8N9_9BILA</name>
<dbReference type="InterPro" id="IPR055401">
    <property type="entry name" value="CEMIP_beta-hel_dom"/>
</dbReference>
<evidence type="ECO:0000313" key="3">
    <source>
        <dbReference type="EMBL" id="CAF1130171.1"/>
    </source>
</evidence>
<dbReference type="EMBL" id="CAJOBE010004137">
    <property type="protein sequence ID" value="CAF3918013.1"/>
    <property type="molecule type" value="Genomic_DNA"/>
</dbReference>